<evidence type="ECO:0000256" key="1">
    <source>
        <dbReference type="ARBA" id="ARBA00010641"/>
    </source>
</evidence>
<organism evidence="7 8">
    <name type="scientific">Sphingopyxis fribergensis</name>
    <dbReference type="NCBI Taxonomy" id="1515612"/>
    <lineage>
        <taxon>Bacteria</taxon>
        <taxon>Pseudomonadati</taxon>
        <taxon>Pseudomonadota</taxon>
        <taxon>Alphaproteobacteria</taxon>
        <taxon>Sphingomonadales</taxon>
        <taxon>Sphingomonadaceae</taxon>
        <taxon>Sphingopyxis</taxon>
    </lineage>
</organism>
<name>A0A0A7PEK3_9SPHN</name>
<dbReference type="Gene3D" id="1.10.10.10">
    <property type="entry name" value="Winged helix-like DNA-binding domain superfamily/Winged helix DNA-binding domain"/>
    <property type="match status" value="1"/>
</dbReference>
<dbReference type="Pfam" id="PF04542">
    <property type="entry name" value="Sigma70_r2"/>
    <property type="match status" value="1"/>
</dbReference>
<feature type="domain" description="RNA polymerase sigma factor 70 region 4 type 2" evidence="6">
    <location>
        <begin position="133"/>
        <end position="172"/>
    </location>
</feature>
<dbReference type="PANTHER" id="PTHR43133:SF63">
    <property type="entry name" value="RNA POLYMERASE SIGMA FACTOR FECI-RELATED"/>
    <property type="match status" value="1"/>
</dbReference>
<dbReference type="HOGENOM" id="CLU_047691_12_5_5"/>
<keyword evidence="2" id="KW-0805">Transcription regulation</keyword>
<protein>
    <recommendedName>
        <fullName evidence="9">ECF subfamily RNA polymerase sigma-24 factor</fullName>
    </recommendedName>
</protein>
<proteinExistence type="inferred from homology"/>
<evidence type="ECO:0000259" key="5">
    <source>
        <dbReference type="Pfam" id="PF04542"/>
    </source>
</evidence>
<dbReference type="InterPro" id="IPR013249">
    <property type="entry name" value="RNA_pol_sigma70_r4_t2"/>
</dbReference>
<dbReference type="InterPro" id="IPR013324">
    <property type="entry name" value="RNA_pol_sigma_r3/r4-like"/>
</dbReference>
<dbReference type="InterPro" id="IPR013325">
    <property type="entry name" value="RNA_pol_sigma_r2"/>
</dbReference>
<dbReference type="SUPFAM" id="SSF88659">
    <property type="entry name" value="Sigma3 and sigma4 domains of RNA polymerase sigma factors"/>
    <property type="match status" value="1"/>
</dbReference>
<dbReference type="GO" id="GO:0016987">
    <property type="term" value="F:sigma factor activity"/>
    <property type="evidence" value="ECO:0007669"/>
    <property type="project" value="UniProtKB-KW"/>
</dbReference>
<keyword evidence="8" id="KW-1185">Reference proteome</keyword>
<sequence length="182" mass="20119">MARGQVVTERAKTKAADAPPTGLEAVYLTHRDRLLRFLRARGAGARAEDLVQELWVRIASNPAGPIFDPLSYLYRAANNLMLNDYRTDARNIAREAAWGEAHLVGVASAAEAGLAAKEEIARARSRLAACGTRVQEIFFLFRVEGLSQRIIAERYHLSLSAVEKDIQRAYRAIAALKEEDNG</sequence>
<reference evidence="7 8" key="1">
    <citation type="journal article" date="2015" name="Int. J. Syst. Evol. Microbiol.">
        <title>Description of Sphingopyxis fribergensis sp. nov. - a soil bacterium with the ability to degrade styrene and phenylacetic acid.</title>
        <authorList>
            <person name="Oelschlagel M."/>
            <person name="Ruckert C."/>
            <person name="Kalinowski J."/>
            <person name="Schmidt G."/>
            <person name="Schlomann M."/>
            <person name="Tischler D."/>
        </authorList>
    </citation>
    <scope>NUCLEOTIDE SEQUENCE [LARGE SCALE GENOMIC DNA]</scope>
    <source>
        <strain evidence="7 8">Kp5.2</strain>
    </source>
</reference>
<dbReference type="OrthoDB" id="7447094at2"/>
<dbReference type="Gene3D" id="1.10.1740.10">
    <property type="match status" value="1"/>
</dbReference>
<dbReference type="GO" id="GO:0006352">
    <property type="term" value="P:DNA-templated transcription initiation"/>
    <property type="evidence" value="ECO:0007669"/>
    <property type="project" value="InterPro"/>
</dbReference>
<evidence type="ECO:0000313" key="8">
    <source>
        <dbReference type="Proteomes" id="UP000030907"/>
    </source>
</evidence>
<dbReference type="SUPFAM" id="SSF88946">
    <property type="entry name" value="Sigma2 domain of RNA polymerase sigma factors"/>
    <property type="match status" value="1"/>
</dbReference>
<dbReference type="EMBL" id="CP009122">
    <property type="protein sequence ID" value="AJA08536.1"/>
    <property type="molecule type" value="Genomic_DNA"/>
</dbReference>
<dbReference type="NCBIfam" id="TIGR02937">
    <property type="entry name" value="sigma70-ECF"/>
    <property type="match status" value="1"/>
</dbReference>
<evidence type="ECO:0000259" key="6">
    <source>
        <dbReference type="Pfam" id="PF08281"/>
    </source>
</evidence>
<evidence type="ECO:0000256" key="2">
    <source>
        <dbReference type="ARBA" id="ARBA00023015"/>
    </source>
</evidence>
<dbReference type="KEGG" id="sphk:SKP52_08085"/>
<comment type="similarity">
    <text evidence="1">Belongs to the sigma-70 factor family. ECF subfamily.</text>
</comment>
<dbReference type="InterPro" id="IPR014284">
    <property type="entry name" value="RNA_pol_sigma-70_dom"/>
</dbReference>
<keyword evidence="4" id="KW-0804">Transcription</keyword>
<keyword evidence="3" id="KW-0731">Sigma factor</keyword>
<evidence type="ECO:0008006" key="9">
    <source>
        <dbReference type="Google" id="ProtNLM"/>
    </source>
</evidence>
<dbReference type="Proteomes" id="UP000030907">
    <property type="component" value="Chromosome"/>
</dbReference>
<dbReference type="PANTHER" id="PTHR43133">
    <property type="entry name" value="RNA POLYMERASE ECF-TYPE SIGMA FACTO"/>
    <property type="match status" value="1"/>
</dbReference>
<dbReference type="STRING" id="1515612.SKP52_08085"/>
<dbReference type="RefSeq" id="WP_039573662.1">
    <property type="nucleotide sequence ID" value="NZ_CP009122.1"/>
</dbReference>
<evidence type="ECO:0000313" key="7">
    <source>
        <dbReference type="EMBL" id="AJA08536.1"/>
    </source>
</evidence>
<dbReference type="InterPro" id="IPR039425">
    <property type="entry name" value="RNA_pol_sigma-70-like"/>
</dbReference>
<dbReference type="InterPro" id="IPR007627">
    <property type="entry name" value="RNA_pol_sigma70_r2"/>
</dbReference>
<dbReference type="GO" id="GO:0003677">
    <property type="term" value="F:DNA binding"/>
    <property type="evidence" value="ECO:0007669"/>
    <property type="project" value="InterPro"/>
</dbReference>
<evidence type="ECO:0000256" key="3">
    <source>
        <dbReference type="ARBA" id="ARBA00023082"/>
    </source>
</evidence>
<dbReference type="AlphaFoldDB" id="A0A0A7PEK3"/>
<dbReference type="Pfam" id="PF08281">
    <property type="entry name" value="Sigma70_r4_2"/>
    <property type="match status" value="1"/>
</dbReference>
<feature type="domain" description="RNA polymerase sigma-70 region 2" evidence="5">
    <location>
        <begin position="27"/>
        <end position="90"/>
    </location>
</feature>
<gene>
    <name evidence="7" type="ORF">SKP52_08085</name>
</gene>
<dbReference type="InterPro" id="IPR036388">
    <property type="entry name" value="WH-like_DNA-bd_sf"/>
</dbReference>
<accession>A0A0A7PEK3</accession>
<evidence type="ECO:0000256" key="4">
    <source>
        <dbReference type="ARBA" id="ARBA00023163"/>
    </source>
</evidence>